<name>A0ABQ6RB62_9STAP</name>
<dbReference type="EMBL" id="SCWC02000001">
    <property type="protein sequence ID" value="KAA1042419.1"/>
    <property type="molecule type" value="Genomic_DNA"/>
</dbReference>
<dbReference type="SUPFAM" id="SSF56322">
    <property type="entry name" value="ADC synthase"/>
    <property type="match status" value="1"/>
</dbReference>
<comment type="caution">
    <text evidence="2">The sequence shown here is derived from an EMBL/GenBank/DDBJ whole genome shotgun (WGS) entry which is preliminary data.</text>
</comment>
<accession>A0ABQ6RB62</accession>
<sequence length="569" mass="64962">MIRACVHFISLTDHQPIDYYFENPVKVLKAGSPAEVPPVLQEAERYSRDHYVVGYMAYEAAAAWSDRMSVKEVETYAAFYVFDAPVAPFEGELMTAPMTFEFETPKAQVIEHIAEIQEEIRRGNTYQVNYTVRLKSVSDNVPYAVYQLLTRKENGHYTCYIEEDEAAVISISPELFFEHDRQSGRIYTKPMKGTMPRTAGEDNGHQLLASTKDRAENVMIVDLLRNDLSRIALKNTVTVSSLFEITAYPTVYQMTSTIEAVLPDTITLNELFAALYPCGSITGAPKISTMTVIDRLEDSARSVYCGACGIMLPDGRTIFNVPIRTLVKDGKSYTYGVGGGITIDSLADKEYEEMEAKSHILDELTQSSFHLIETMRIDDTGVKRRDYHLDRLTRSLQHFNMSWNARRLNSIMQLTNDNAALLRVTAASDKLFYEIKELPPAANKKAVLRLMDEEDEDRLLYKTSCRDHYTADKDSLSLYYDKRGYITEFNIGNVVYELDGEYYTPGTGKFLRGCMRQELLDKHIIKVRDLTLNEYENKKEALKFWMINSLREWTVVRIESEITTINGNS</sequence>
<dbReference type="InterPro" id="IPR036038">
    <property type="entry name" value="Aminotransferase-like"/>
</dbReference>
<dbReference type="PANTHER" id="PTHR11236">
    <property type="entry name" value="AMINOBENZOATE/ANTHRANILATE SYNTHASE"/>
    <property type="match status" value="1"/>
</dbReference>
<gene>
    <name evidence="2" type="ORF">ERX35_000625</name>
</gene>
<dbReference type="InterPro" id="IPR015890">
    <property type="entry name" value="Chorismate_C"/>
</dbReference>
<dbReference type="Pfam" id="PF01063">
    <property type="entry name" value="Aminotran_4"/>
    <property type="match status" value="1"/>
</dbReference>
<reference evidence="2 3" key="1">
    <citation type="submission" date="2019-09" db="EMBL/GenBank/DDBJ databases">
        <authorList>
            <person name="Mazhar S."/>
            <person name="Altermann E."/>
            <person name="Hill C."/>
            <person name="Mcauliffe O."/>
        </authorList>
    </citation>
    <scope>NUCLEOTIDE SEQUENCE [LARGE SCALE GENOMIC DNA]</scope>
    <source>
        <strain evidence="2 3">ATCC 51831</strain>
    </source>
</reference>
<keyword evidence="3" id="KW-1185">Reference proteome</keyword>
<evidence type="ECO:0000313" key="3">
    <source>
        <dbReference type="Proteomes" id="UP000295735"/>
    </source>
</evidence>
<evidence type="ECO:0000259" key="1">
    <source>
        <dbReference type="Pfam" id="PF00425"/>
    </source>
</evidence>
<dbReference type="InterPro" id="IPR043131">
    <property type="entry name" value="BCAT-like_N"/>
</dbReference>
<organism evidence="2 3">
    <name type="scientific">Macrococcus equipercicus</name>
    <dbReference type="NCBI Taxonomy" id="69967"/>
    <lineage>
        <taxon>Bacteria</taxon>
        <taxon>Bacillati</taxon>
        <taxon>Bacillota</taxon>
        <taxon>Bacilli</taxon>
        <taxon>Bacillales</taxon>
        <taxon>Staphylococcaceae</taxon>
        <taxon>Macrococcus</taxon>
    </lineage>
</organism>
<dbReference type="Pfam" id="PF00425">
    <property type="entry name" value="Chorismate_bind"/>
    <property type="match status" value="1"/>
</dbReference>
<dbReference type="InterPro" id="IPR043132">
    <property type="entry name" value="BCAT-like_C"/>
</dbReference>
<dbReference type="Gene3D" id="3.20.10.10">
    <property type="entry name" value="D-amino Acid Aminotransferase, subunit A, domain 2"/>
    <property type="match status" value="1"/>
</dbReference>
<dbReference type="Proteomes" id="UP000295735">
    <property type="component" value="Unassembled WGS sequence"/>
</dbReference>
<dbReference type="RefSeq" id="WP_149457971.1">
    <property type="nucleotide sequence ID" value="NZ_SCWC02000001.1"/>
</dbReference>
<dbReference type="InterPro" id="IPR019999">
    <property type="entry name" value="Anth_synth_I-like"/>
</dbReference>
<dbReference type="InterPro" id="IPR005801">
    <property type="entry name" value="ADC_synthase"/>
</dbReference>
<dbReference type="Gene3D" id="3.60.120.10">
    <property type="entry name" value="Anthranilate synthase"/>
    <property type="match status" value="1"/>
</dbReference>
<dbReference type="PANTHER" id="PTHR11236:SF50">
    <property type="entry name" value="AMINODEOXYCHORISMATE SYNTHASE COMPONENT 1"/>
    <property type="match status" value="1"/>
</dbReference>
<dbReference type="SUPFAM" id="SSF56752">
    <property type="entry name" value="D-aminoacid aminotransferase-like PLP-dependent enzymes"/>
    <property type="match status" value="1"/>
</dbReference>
<proteinExistence type="predicted"/>
<evidence type="ECO:0000313" key="2">
    <source>
        <dbReference type="EMBL" id="KAA1042419.1"/>
    </source>
</evidence>
<dbReference type="PRINTS" id="PR00095">
    <property type="entry name" value="ANTSNTHASEI"/>
</dbReference>
<feature type="domain" description="Chorismate-utilising enzyme C-terminal" evidence="1">
    <location>
        <begin position="110"/>
        <end position="357"/>
    </location>
</feature>
<dbReference type="InterPro" id="IPR001544">
    <property type="entry name" value="Aminotrans_IV"/>
</dbReference>
<dbReference type="Gene3D" id="3.30.470.10">
    <property type="match status" value="1"/>
</dbReference>
<protein>
    <submittedName>
        <fullName evidence="2">Aminodeoxychorismate synthase, component I</fullName>
    </submittedName>
</protein>